<reference evidence="1" key="1">
    <citation type="journal article" date="2020" name="Nature">
        <title>Giant virus diversity and host interactions through global metagenomics.</title>
        <authorList>
            <person name="Schulz F."/>
            <person name="Roux S."/>
            <person name="Paez-Espino D."/>
            <person name="Jungbluth S."/>
            <person name="Walsh D.A."/>
            <person name="Denef V.J."/>
            <person name="McMahon K.D."/>
            <person name="Konstantinidis K.T."/>
            <person name="Eloe-Fadrosh E.A."/>
            <person name="Kyrpides N.C."/>
            <person name="Woyke T."/>
        </authorList>
    </citation>
    <scope>NUCLEOTIDE SEQUENCE</scope>
    <source>
        <strain evidence="1">GVMAG-M-3300027770-73</strain>
    </source>
</reference>
<organism evidence="1">
    <name type="scientific">viral metagenome</name>
    <dbReference type="NCBI Taxonomy" id="1070528"/>
    <lineage>
        <taxon>unclassified sequences</taxon>
        <taxon>metagenomes</taxon>
        <taxon>organismal metagenomes</taxon>
    </lineage>
</organism>
<evidence type="ECO:0000313" key="1">
    <source>
        <dbReference type="EMBL" id="QHU28193.1"/>
    </source>
</evidence>
<name>A0A6C0LC80_9ZZZZ</name>
<protein>
    <submittedName>
        <fullName evidence="1">Uncharacterized protein</fullName>
    </submittedName>
</protein>
<dbReference type="AlphaFoldDB" id="A0A6C0LC80"/>
<sequence length="107" mass="11236">MYQFVGYNKKINKVVNLGSVNFMADGVAAESIQTVATKSQGSAVKKNNGKTESYDKTNTASLAVLTTPTKSAILGLFAGTFQSVQSDTAHSSNSVTVLKSSNLVQKA</sequence>
<dbReference type="EMBL" id="MN740471">
    <property type="protein sequence ID" value="QHU28193.1"/>
    <property type="molecule type" value="Genomic_DNA"/>
</dbReference>
<accession>A0A6C0LC80</accession>
<proteinExistence type="predicted"/>